<dbReference type="InterPro" id="IPR001943">
    <property type="entry name" value="UVR_dom"/>
</dbReference>
<feature type="compositionally biased region" description="Polar residues" evidence="2">
    <location>
        <begin position="48"/>
        <end position="61"/>
    </location>
</feature>
<feature type="region of interest" description="Disordered" evidence="2">
    <location>
        <begin position="1002"/>
        <end position="1029"/>
    </location>
</feature>
<dbReference type="EMBL" id="CCKQ01014271">
    <property type="protein sequence ID" value="CDW86021.1"/>
    <property type="molecule type" value="Genomic_DNA"/>
</dbReference>
<dbReference type="OrthoDB" id="2416276at2759"/>
<evidence type="ECO:0000259" key="3">
    <source>
        <dbReference type="PROSITE" id="PS50151"/>
    </source>
</evidence>
<dbReference type="InParanoid" id="A0A078AVE8"/>
<feature type="coiled-coil region" evidence="1">
    <location>
        <begin position="805"/>
        <end position="956"/>
    </location>
</feature>
<feature type="compositionally biased region" description="Basic and acidic residues" evidence="2">
    <location>
        <begin position="1152"/>
        <end position="1171"/>
    </location>
</feature>
<sequence>MSFLFSGIFGKKQEEPPQQKSNQTKQPDISKSQMPQQEKTSSEEEKNQVAQNQLSQSEIIQPATQAQKLDLNSLKNTSKQAEIQSSVKTQQQPETLAEDKANSDIYAPPSLFMGLNTKPTTLNTNFGANSSGFNLGGLSSSNNTNYQNQPQQDSTLGLFGMLNVNKQPSQQQNVATTSGSSNINPLFAGLQESKTLQSQGSDQLNTSGNQNNKSLDLFSQLNLNTRSSNLMQNPYGSSQPQQLIDINSNPFFTLPGISSNINTQHQPQKLMSIEDAFSGINFSQPNAGESSNNTSLNNQLNQGSGNTSTAKSSGFGFLGSSSSLPQQNQTSNQKDESASQPQRQKSDFKHEDYSISSINNVSKHSFEEVERADVNQSNYYLNKPPNIMNTYQTQQPQNSENNFYFLSNTGSGQKQDNQQTNNYSPPGIGLNTSVGNFEIEKSLKDNKDDNFEEINESKDIIEERINKIKNHIIEFTMKQQDLSDKIVNLEKDIEILQLKLEDTTTQQQRAIENEDYEEADALNMRLTQTKNLISSKESQIKRLDEDHMGLENKKSDKYRELCQLIQKSLDKMNELKDKQQDDMAQFEESEMNAIEEKKKRLHYESIRIDEISKDIKKQKDKVNEKLQQIEDQVYEDTKPQQVEKDVVDSNIDKINSEIEEIEQMLERKKQQREQLLLQRAQFEREIDKSRQKFREQILKHERQMDKVVKDEDKNVKDLDELKREQSDLAEYEETYKTRIDGFQKELKELEEFEKQLRKTFESLDSTLSEKESCKDTAFKIKQEINQVKIKRDNAVANKEFIIDKQAKVDAEIEDLQSQITSFEKKIAKQEQEKKKAAAAKKFKEASKAQAEIKEYTAQLEDAQESLSDQIKEKDIIERDIEKREDEIKSFDQQLKENQEKFERVQLKLLSYRKEDILDLLHSLKLMQAQSNQKKKTESLENELLKIDNELFELEKKYGEFKIRKGSTYVQEQQQQPVKYNVDSSTSSNEQNLVANMPAVETSRIQSASPKKEFELEEEDQVQQEKQQQQQKRSKQEILREIQQLEERVKQLESEIEEAVANDDFDQAEILQNEIDSIQQQKLPELQIEITTANDDMDNILDQENDNQYNINDQSIDNKNKEDEENNDAQAEDDYQPPNLYEAPYIPPAISENDYKPPDLGIKFDDEPVKQVEEEEENKLEENLQEDAENQNQETQIQIQESNVQELIKPSGFDLFSNLQTKVQGQANLEVNQESNFEEQNLDQIDESQQLQVSETEQQESELNQQELQQNDEEQTSDQETYSPPSLFANLNLK</sequence>
<feature type="domain" description="UVR" evidence="3">
    <location>
        <begin position="1045"/>
        <end position="1080"/>
    </location>
</feature>
<dbReference type="OMA" id="MMDKRQY"/>
<feature type="region of interest" description="Disordered" evidence="2">
    <location>
        <begin position="1"/>
        <end position="61"/>
    </location>
</feature>
<feature type="compositionally biased region" description="Acidic residues" evidence="2">
    <location>
        <begin position="1172"/>
        <end position="1188"/>
    </location>
</feature>
<evidence type="ECO:0000256" key="1">
    <source>
        <dbReference type="SAM" id="Coils"/>
    </source>
</evidence>
<dbReference type="PROSITE" id="PS50151">
    <property type="entry name" value="UVR"/>
    <property type="match status" value="1"/>
</dbReference>
<feature type="region of interest" description="Disordered" evidence="2">
    <location>
        <begin position="1229"/>
        <end position="1293"/>
    </location>
</feature>
<organism evidence="4 5">
    <name type="scientific">Stylonychia lemnae</name>
    <name type="common">Ciliate</name>
    <dbReference type="NCBI Taxonomy" id="5949"/>
    <lineage>
        <taxon>Eukaryota</taxon>
        <taxon>Sar</taxon>
        <taxon>Alveolata</taxon>
        <taxon>Ciliophora</taxon>
        <taxon>Intramacronucleata</taxon>
        <taxon>Spirotrichea</taxon>
        <taxon>Stichotrichia</taxon>
        <taxon>Sporadotrichida</taxon>
        <taxon>Oxytrichidae</taxon>
        <taxon>Stylonychinae</taxon>
        <taxon>Stylonychia</taxon>
    </lineage>
</organism>
<proteinExistence type="predicted"/>
<feature type="coiled-coil region" evidence="1">
    <location>
        <begin position="451"/>
        <end position="759"/>
    </location>
</feature>
<feature type="compositionally biased region" description="Basic and acidic residues" evidence="2">
    <location>
        <begin position="344"/>
        <end position="353"/>
    </location>
</feature>
<reference evidence="4 5" key="1">
    <citation type="submission" date="2014-06" db="EMBL/GenBank/DDBJ databases">
        <authorList>
            <person name="Swart Estienne"/>
        </authorList>
    </citation>
    <scope>NUCLEOTIDE SEQUENCE [LARGE SCALE GENOMIC DNA]</scope>
    <source>
        <strain evidence="4 5">130c</strain>
    </source>
</reference>
<feature type="region of interest" description="Disordered" evidence="2">
    <location>
        <begin position="194"/>
        <end position="213"/>
    </location>
</feature>
<keyword evidence="5" id="KW-1185">Reference proteome</keyword>
<feature type="compositionally biased region" description="Polar residues" evidence="2">
    <location>
        <begin position="325"/>
        <end position="343"/>
    </location>
</feature>
<gene>
    <name evidence="4" type="primary">Contig9736.g10416</name>
    <name evidence="4" type="ORF">STYLEM_15112</name>
</gene>
<protein>
    <recommendedName>
        <fullName evidence="3">UVR domain-containing protein</fullName>
    </recommendedName>
</protein>
<name>A0A078AVE8_STYLE</name>
<evidence type="ECO:0000256" key="2">
    <source>
        <dbReference type="SAM" id="MobiDB-lite"/>
    </source>
</evidence>
<evidence type="ECO:0000313" key="4">
    <source>
        <dbReference type="EMBL" id="CDW86021.1"/>
    </source>
</evidence>
<feature type="compositionally biased region" description="Low complexity" evidence="2">
    <location>
        <begin position="312"/>
        <end position="324"/>
    </location>
</feature>
<accession>A0A078AVE8</accession>
<feature type="compositionally biased region" description="Low complexity" evidence="2">
    <location>
        <begin position="290"/>
        <end position="304"/>
    </location>
</feature>
<dbReference type="Proteomes" id="UP000039865">
    <property type="component" value="Unassembled WGS sequence"/>
</dbReference>
<feature type="region of interest" description="Disordered" evidence="2">
    <location>
        <begin position="281"/>
        <end position="353"/>
    </location>
</feature>
<feature type="compositionally biased region" description="Polar residues" evidence="2">
    <location>
        <begin position="80"/>
        <end position="94"/>
    </location>
</feature>
<feature type="compositionally biased region" description="Low complexity" evidence="2">
    <location>
        <begin position="1189"/>
        <end position="1200"/>
    </location>
</feature>
<feature type="region of interest" description="Disordered" evidence="2">
    <location>
        <begin position="401"/>
        <end position="426"/>
    </location>
</feature>
<feature type="compositionally biased region" description="Acidic residues" evidence="2">
    <location>
        <begin position="1235"/>
        <end position="1245"/>
    </location>
</feature>
<feature type="compositionally biased region" description="Acidic residues" evidence="2">
    <location>
        <begin position="1122"/>
        <end position="1134"/>
    </location>
</feature>
<feature type="compositionally biased region" description="Polar residues" evidence="2">
    <location>
        <begin position="18"/>
        <end position="39"/>
    </location>
</feature>
<feature type="region of interest" description="Disordered" evidence="2">
    <location>
        <begin position="1108"/>
        <end position="1202"/>
    </location>
</feature>
<feature type="region of interest" description="Disordered" evidence="2">
    <location>
        <begin position="80"/>
        <end position="103"/>
    </location>
</feature>
<keyword evidence="1" id="KW-0175">Coiled coil</keyword>
<evidence type="ECO:0000313" key="5">
    <source>
        <dbReference type="Proteomes" id="UP000039865"/>
    </source>
</evidence>